<dbReference type="AlphaFoldDB" id="A0A7G9SSZ4"/>
<gene>
    <name evidence="3" type="ORF">H9L16_05145</name>
</gene>
<name>A0A7G9SSZ4_9GAMM</name>
<sequence length="131" mass="13658">MVRLALAAMLLMALAPTISRTLASGADPNGPVLRLLQMCTTAGLQVQSLASFLGDDATGFAGDEHPAPHPHEPGDACGYCSLVTPLPLLLLLLCGLLALAPVAPLFRHRIVARRTLRNLRGLGAQGPPLPL</sequence>
<dbReference type="RefSeq" id="WP_187553484.1">
    <property type="nucleotide sequence ID" value="NZ_CP060719.1"/>
</dbReference>
<dbReference type="Pfam" id="PF11162">
    <property type="entry name" value="DUF2946"/>
    <property type="match status" value="1"/>
</dbReference>
<keyword evidence="1" id="KW-0472">Membrane</keyword>
<dbReference type="InterPro" id="IPR021333">
    <property type="entry name" value="DUF2946"/>
</dbReference>
<feature type="chain" id="PRO_5028836274" evidence="2">
    <location>
        <begin position="24"/>
        <end position="131"/>
    </location>
</feature>
<protein>
    <submittedName>
        <fullName evidence="3">DUF2946 family protein</fullName>
    </submittedName>
</protein>
<keyword evidence="1" id="KW-1133">Transmembrane helix</keyword>
<dbReference type="KEGG" id="tcn:H9L16_05145"/>
<evidence type="ECO:0000313" key="3">
    <source>
        <dbReference type="EMBL" id="QNN70969.1"/>
    </source>
</evidence>
<evidence type="ECO:0000256" key="1">
    <source>
        <dbReference type="SAM" id="Phobius"/>
    </source>
</evidence>
<dbReference type="EMBL" id="CP060719">
    <property type="protein sequence ID" value="QNN70969.1"/>
    <property type="molecule type" value="Genomic_DNA"/>
</dbReference>
<evidence type="ECO:0000313" key="4">
    <source>
        <dbReference type="Proteomes" id="UP000515804"/>
    </source>
</evidence>
<proteinExistence type="predicted"/>
<accession>A0A7G9SSZ4</accession>
<keyword evidence="4" id="KW-1185">Reference proteome</keyword>
<feature type="transmembrane region" description="Helical" evidence="1">
    <location>
        <begin position="88"/>
        <end position="106"/>
    </location>
</feature>
<dbReference type="Proteomes" id="UP000515804">
    <property type="component" value="Chromosome"/>
</dbReference>
<organism evidence="3 4">
    <name type="scientific">Thermomonas carbonis</name>
    <dbReference type="NCBI Taxonomy" id="1463158"/>
    <lineage>
        <taxon>Bacteria</taxon>
        <taxon>Pseudomonadati</taxon>
        <taxon>Pseudomonadota</taxon>
        <taxon>Gammaproteobacteria</taxon>
        <taxon>Lysobacterales</taxon>
        <taxon>Lysobacteraceae</taxon>
        <taxon>Thermomonas</taxon>
    </lineage>
</organism>
<feature type="signal peptide" evidence="2">
    <location>
        <begin position="1"/>
        <end position="23"/>
    </location>
</feature>
<evidence type="ECO:0000256" key="2">
    <source>
        <dbReference type="SAM" id="SignalP"/>
    </source>
</evidence>
<reference evidence="3 4" key="1">
    <citation type="submission" date="2020-08" db="EMBL/GenBank/DDBJ databases">
        <title>Genome sequence of Thermomonas carbonis KCTC 42013T.</title>
        <authorList>
            <person name="Hyun D.-W."/>
            <person name="Bae J.-W."/>
        </authorList>
    </citation>
    <scope>NUCLEOTIDE SEQUENCE [LARGE SCALE GENOMIC DNA]</scope>
    <source>
        <strain evidence="3 4">KCTC 42013</strain>
    </source>
</reference>
<keyword evidence="2" id="KW-0732">Signal</keyword>
<keyword evidence="1" id="KW-0812">Transmembrane</keyword>